<dbReference type="PATRIC" id="fig|178900.5.peg.2971"/>
<evidence type="ECO:0000313" key="2">
    <source>
        <dbReference type="Proteomes" id="UP000075473"/>
    </source>
</evidence>
<dbReference type="Proteomes" id="UP000075473">
    <property type="component" value="Unassembled WGS sequence"/>
</dbReference>
<comment type="caution">
    <text evidence="1">The sequence shown here is derived from an EMBL/GenBank/DDBJ whole genome shotgun (WGS) entry which is preliminary data.</text>
</comment>
<evidence type="ECO:0008006" key="3">
    <source>
        <dbReference type="Google" id="ProtNLM"/>
    </source>
</evidence>
<sequence length="191" mass="20759">MQDVQKTVLSQYACAPSLNALINGWNQAFDPAALIDKWYDQIWNIATAQGYGLDVWGRIVGVQRVLTISSENFVGFAEATDLTEQGFNTAPWYKGIATSSNISLSDEGFRQLIYAKAMANITDGSVLSLNLLLMALFAGQGDAWVEDHGDMTMTYVFNFIPTDVQVSIIQSSGVLPRPAGVAVSYAIRGHA</sequence>
<dbReference type="Pfam" id="PF11041">
    <property type="entry name" value="Phage_Wedge1"/>
    <property type="match status" value="1"/>
</dbReference>
<name>A0A149QJC9_9PROT</name>
<dbReference type="RefSeq" id="WP_062248369.1">
    <property type="nucleotide sequence ID" value="NZ_LHZA01000120.1"/>
</dbReference>
<gene>
    <name evidence="1" type="ORF">AD928_03700</name>
</gene>
<proteinExistence type="predicted"/>
<organism evidence="1 2">
    <name type="scientific">Acetobacter cerevisiae</name>
    <dbReference type="NCBI Taxonomy" id="178900"/>
    <lineage>
        <taxon>Bacteria</taxon>
        <taxon>Pseudomonadati</taxon>
        <taxon>Pseudomonadota</taxon>
        <taxon>Alphaproteobacteria</taxon>
        <taxon>Acetobacterales</taxon>
        <taxon>Acetobacteraceae</taxon>
        <taxon>Acetobacter</taxon>
    </lineage>
</organism>
<dbReference type="AlphaFoldDB" id="A0A149QJC9"/>
<reference evidence="1 2" key="1">
    <citation type="submission" date="2015-06" db="EMBL/GenBank/DDBJ databases">
        <title>Improved classification and identification of acetic acid bacteria using matrix-assisted laser desorption/ionization time-of-flight mass spectrometry; Gluconobacter nephelii and Gluconobacter uchimurae are later heterotypic synonyms of Gluconobacter japonicus and Gluconobacter oxydans, respectively.</title>
        <authorList>
            <person name="Li L."/>
            <person name="Cleenwerck I."/>
            <person name="De Vuyst L."/>
            <person name="Vandamme P."/>
        </authorList>
    </citation>
    <scope>NUCLEOTIDE SEQUENCE [LARGE SCALE GENOMIC DNA]</scope>
    <source>
        <strain evidence="1 2">LMG 1625</strain>
    </source>
</reference>
<protein>
    <recommendedName>
        <fullName evidence="3">Burkholderia phage Bcep781 gp32</fullName>
    </recommendedName>
</protein>
<accession>A0A149QJC9</accession>
<evidence type="ECO:0000313" key="1">
    <source>
        <dbReference type="EMBL" id="KXU97382.1"/>
    </source>
</evidence>
<dbReference type="EMBL" id="LHZA01000120">
    <property type="protein sequence ID" value="KXU97382.1"/>
    <property type="molecule type" value="Genomic_DNA"/>
</dbReference>
<dbReference type="InterPro" id="IPR021283">
    <property type="entry name" value="Phage_Wedge1"/>
</dbReference>